<keyword evidence="1" id="KW-0489">Methyltransferase</keyword>
<dbReference type="FunFam" id="3.40.1280.10:FF:000022">
    <property type="entry name" value="Trm3p"/>
    <property type="match status" value="1"/>
</dbReference>
<sequence>MSAAIVSYFSQQQLKDALVDLSLKLEQDPNSSSTLCELFGVVDDKLKQDVLPNVYEYCINVLQGCSFERYGSVLQLITKFNNETLTSKLVSYITLELTRFIESSSINFDLNFKEKLLYKYNNFSVNLENDDLNIELEEIVSLLKFLESAYMVNDILKSTTLDYLCCFYLGINEEKISSVASKILKWRTQSLSQNKEMEPFIWDLILELMESTNEKLNNGYILWLRYLANSDPDLLHNNDFFQNKIIDNTKYWGFLQKGLVSDLHEHRKFSVSILQLLIKSINIDLDNKFMKWDVSQKNAYLNYWQRFITLYEIIGIDTSLHQAQAASNDMINLLSKDSKIKVPFSLALFSIGFKGSMETVRKFTLNLILSIPPDNLNCFGDDHFHFFKNHFLQIAVAASNFFVYENFDKESKCMYKCEYGETFLSFIVNCFKNLNKEGVSMLSLSILEFLTEHTEAYDTSKIYLTLGLLKGLQAKNFQVLDTKHIKLLSKLFESTCTDGDVFDTTLQTSHLRLLLFTVPNLGLVIKSLAQFMQFNDNKGFNADGKVILNENFELFLDYFIVNFDNDLIIQFCKNNSTKLNMQSYLVALLILSNTNLKLISSVVGDILSYKDSDCLLLEITSSGLPFDNLLNEPLISSRLISVFEKALVESECKKNNSLYNQSFVNLVNSKIIFKDQRYFEEINLNSLWQDIVNSIQSDDEEILKLTISKFQFLNEILPKLIYNESAEKIISLENLSWLQEIAFNNQSINFSKNFYKSKDVFVKNFYGILQTYLKIINLNDDKNKSNILQLINKDAPKLDHLGMVSVINVLMDLINDIDDFDDASCLVVLDILTEIWDSLTTERLILKQKALHLSFIKIVFSDFFLKRSIENSVISERLTRIGNQIIERSYAKKSFLPTLFNCISLFQMKTPKVFEKAFWLIEILINAFTFFQTGDASFKLEYVVGEAYDKNFNLNPRDFFYNKVNGDCEVSYRVRIVLILSKIGNEIFMRQIWNHILQNEDNFHLFKPIKRADGFEEWKRVQLLSVLLLTFKFLETDDLFQLTNDEIIPAIFREASPLCRTYLEWMISYTLVKVHRDSEKMKQILSIFEKDIKNLQPSMITSFERIGCLMSKSLTDSETKTNFLSDFLIKFIIPLATSNKSQVRHFSVSTIISIYPVIKAENLQIDSHLLNTLSNIYNSALETDNYVTYRSGDALIWNIISDFTLVGIFGGVLLRLSDREVDFIDESLFYKYSTDLEKKLLKVAIGENDKDLFLSPGSRIVKPGSSLLLDGAKAANIHSDILLQTKSGSWSTVMDLDAEDQQQSSIKRTNLIVIASLVDKIPNLGSICRVCDCLGVGRLTMNDLKIVRHPQFRNVAVTSDKWMPIEEVQIENIVKFMREQKANGYTLIGLEQTDKSVVLNSELKFPDKSLILLGREREGIPGNLLAELDFCVEIKQGGVVRSMNIQTAAAIIIHAYSSQHC</sequence>
<accession>A0A1E4TYR8</accession>
<dbReference type="Pfam" id="PF00588">
    <property type="entry name" value="SpoU_methylase"/>
    <property type="match status" value="1"/>
</dbReference>
<evidence type="ECO:0000313" key="4">
    <source>
        <dbReference type="EMBL" id="ODV96886.1"/>
    </source>
</evidence>
<dbReference type="InterPro" id="IPR029026">
    <property type="entry name" value="tRNA_m1G_MTases_N"/>
</dbReference>
<dbReference type="InterPro" id="IPR029028">
    <property type="entry name" value="Alpha/beta_knot_MTases"/>
</dbReference>
<dbReference type="PANTHER" id="PTHR12029">
    <property type="entry name" value="RNA METHYLTRANSFERASE"/>
    <property type="match status" value="1"/>
</dbReference>
<dbReference type="InterPro" id="IPR001537">
    <property type="entry name" value="SpoU_MeTrfase"/>
</dbReference>
<dbReference type="STRING" id="669874.A0A1E4TYR8"/>
<protein>
    <recommendedName>
        <fullName evidence="3">tRNA/rRNA methyltransferase SpoU type domain-containing protein</fullName>
    </recommendedName>
</protein>
<dbReference type="Proteomes" id="UP000094236">
    <property type="component" value="Unassembled WGS sequence"/>
</dbReference>
<proteinExistence type="predicted"/>
<dbReference type="CDD" id="cd18091">
    <property type="entry name" value="SpoU-like_TRM3-like"/>
    <property type="match status" value="1"/>
</dbReference>
<evidence type="ECO:0000256" key="2">
    <source>
        <dbReference type="ARBA" id="ARBA00022679"/>
    </source>
</evidence>
<gene>
    <name evidence="4" type="ORF">PACTADRAFT_1473</name>
</gene>
<name>A0A1E4TYR8_PACTA</name>
<reference evidence="5" key="1">
    <citation type="submission" date="2016-05" db="EMBL/GenBank/DDBJ databases">
        <title>Comparative genomics of biotechnologically important yeasts.</title>
        <authorList>
            <consortium name="DOE Joint Genome Institute"/>
            <person name="Riley R."/>
            <person name="Haridas S."/>
            <person name="Wolfe K.H."/>
            <person name="Lopes M.R."/>
            <person name="Hittinger C.T."/>
            <person name="Goker M."/>
            <person name="Salamov A."/>
            <person name="Wisecaver J."/>
            <person name="Long T.M."/>
            <person name="Aerts A.L."/>
            <person name="Barry K."/>
            <person name="Choi C."/>
            <person name="Clum A."/>
            <person name="Coughlan A.Y."/>
            <person name="Deshpande S."/>
            <person name="Douglass A.P."/>
            <person name="Hanson S.J."/>
            <person name="Klenk H.-P."/>
            <person name="Labutti K."/>
            <person name="Lapidus A."/>
            <person name="Lindquist E."/>
            <person name="Lipzen A."/>
            <person name="Meier-Kolthoff J.P."/>
            <person name="Ohm R.A."/>
            <person name="Otillar R.P."/>
            <person name="Pangilinan J."/>
            <person name="Peng Y."/>
            <person name="Rokas A."/>
            <person name="Rosa C.A."/>
            <person name="Scheuner C."/>
            <person name="Sibirny A.A."/>
            <person name="Slot J.C."/>
            <person name="Stielow J.B."/>
            <person name="Sun H."/>
            <person name="Kurtzman C.P."/>
            <person name="Blackwell M."/>
            <person name="Grigoriev I.V."/>
            <person name="Jeffries T.W."/>
        </authorList>
    </citation>
    <scope>NUCLEOTIDE SEQUENCE [LARGE SCALE GENOMIC DNA]</scope>
    <source>
        <strain evidence="5">NRRL Y-2460</strain>
    </source>
</reference>
<feature type="domain" description="tRNA/rRNA methyltransferase SpoU type" evidence="3">
    <location>
        <begin position="1311"/>
        <end position="1454"/>
    </location>
</feature>
<dbReference type="InterPro" id="IPR044748">
    <property type="entry name" value="Trm3/TARBP1_C"/>
</dbReference>
<dbReference type="PANTHER" id="PTHR12029:SF11">
    <property type="entry name" value="METHYLTRANSFERASE TARBP1-RELATED"/>
    <property type="match status" value="1"/>
</dbReference>
<dbReference type="GO" id="GO:0003723">
    <property type="term" value="F:RNA binding"/>
    <property type="evidence" value="ECO:0007669"/>
    <property type="project" value="InterPro"/>
</dbReference>
<evidence type="ECO:0000256" key="1">
    <source>
        <dbReference type="ARBA" id="ARBA00022603"/>
    </source>
</evidence>
<dbReference type="EMBL" id="KV454012">
    <property type="protein sequence ID" value="ODV96886.1"/>
    <property type="molecule type" value="Genomic_DNA"/>
</dbReference>
<dbReference type="GO" id="GO:0030488">
    <property type="term" value="P:tRNA methylation"/>
    <property type="evidence" value="ECO:0007669"/>
    <property type="project" value="InterPro"/>
</dbReference>
<organism evidence="4 5">
    <name type="scientific">Pachysolen tannophilus NRRL Y-2460</name>
    <dbReference type="NCBI Taxonomy" id="669874"/>
    <lineage>
        <taxon>Eukaryota</taxon>
        <taxon>Fungi</taxon>
        <taxon>Dikarya</taxon>
        <taxon>Ascomycota</taxon>
        <taxon>Saccharomycotina</taxon>
        <taxon>Pichiomycetes</taxon>
        <taxon>Pachysolenaceae</taxon>
        <taxon>Pachysolen</taxon>
    </lineage>
</organism>
<dbReference type="SUPFAM" id="SSF75217">
    <property type="entry name" value="alpha/beta knot"/>
    <property type="match status" value="1"/>
</dbReference>
<dbReference type="Gene3D" id="3.40.1280.10">
    <property type="match status" value="1"/>
</dbReference>
<evidence type="ECO:0000313" key="5">
    <source>
        <dbReference type="Proteomes" id="UP000094236"/>
    </source>
</evidence>
<keyword evidence="2" id="KW-0808">Transferase</keyword>
<evidence type="ECO:0000259" key="3">
    <source>
        <dbReference type="Pfam" id="PF00588"/>
    </source>
</evidence>
<dbReference type="InterPro" id="IPR045330">
    <property type="entry name" value="TRM3/TARBP1"/>
</dbReference>
<keyword evidence="5" id="KW-1185">Reference proteome</keyword>
<dbReference type="OrthoDB" id="241340at2759"/>
<dbReference type="GO" id="GO:0016423">
    <property type="term" value="F:tRNA (guanine) methyltransferase activity"/>
    <property type="evidence" value="ECO:0007669"/>
    <property type="project" value="InterPro"/>
</dbReference>